<evidence type="ECO:0000256" key="1">
    <source>
        <dbReference type="SAM" id="Phobius"/>
    </source>
</evidence>
<evidence type="ECO:0000313" key="2">
    <source>
        <dbReference type="EMBL" id="CAG6783976.1"/>
    </source>
</evidence>
<feature type="transmembrane region" description="Helical" evidence="1">
    <location>
        <begin position="38"/>
        <end position="58"/>
    </location>
</feature>
<proteinExistence type="predicted"/>
<feature type="transmembrane region" description="Helical" evidence="1">
    <location>
        <begin position="12"/>
        <end position="32"/>
    </location>
</feature>
<dbReference type="AlphaFoldDB" id="A0A8D9BHF9"/>
<sequence length="104" mass="11820">MCIISSFIFPPFLFYITYPSCFLPSFLPFSPFAPNIPLIPLFPSSALLLCTLFPLSWLKNTSALEFKVIYRVHGEHSIFNGPSVENQIQYTVLIPFVSATCDFF</sequence>
<keyword evidence="1" id="KW-0472">Membrane</keyword>
<accession>A0A8D9BHF9</accession>
<protein>
    <submittedName>
        <fullName evidence="2">Uncharacterized protein</fullName>
    </submittedName>
</protein>
<keyword evidence="1" id="KW-0812">Transmembrane</keyword>
<organism evidence="2">
    <name type="scientific">Cacopsylla melanoneura</name>
    <dbReference type="NCBI Taxonomy" id="428564"/>
    <lineage>
        <taxon>Eukaryota</taxon>
        <taxon>Metazoa</taxon>
        <taxon>Ecdysozoa</taxon>
        <taxon>Arthropoda</taxon>
        <taxon>Hexapoda</taxon>
        <taxon>Insecta</taxon>
        <taxon>Pterygota</taxon>
        <taxon>Neoptera</taxon>
        <taxon>Paraneoptera</taxon>
        <taxon>Hemiptera</taxon>
        <taxon>Sternorrhyncha</taxon>
        <taxon>Psylloidea</taxon>
        <taxon>Psyllidae</taxon>
        <taxon>Psyllinae</taxon>
        <taxon>Cacopsylla</taxon>
    </lineage>
</organism>
<name>A0A8D9BHF9_9HEMI</name>
<reference evidence="2" key="1">
    <citation type="submission" date="2021-05" db="EMBL/GenBank/DDBJ databases">
        <authorList>
            <person name="Alioto T."/>
            <person name="Alioto T."/>
            <person name="Gomez Garrido J."/>
        </authorList>
    </citation>
    <scope>NUCLEOTIDE SEQUENCE</scope>
</reference>
<dbReference type="EMBL" id="HBUF01635328">
    <property type="protein sequence ID" value="CAG6783976.1"/>
    <property type="molecule type" value="Transcribed_RNA"/>
</dbReference>
<keyword evidence="1" id="KW-1133">Transmembrane helix</keyword>